<dbReference type="EMBL" id="CAPB01000033">
    <property type="protein sequence ID" value="CCO94585.1"/>
    <property type="molecule type" value="Genomic_DNA"/>
</dbReference>
<dbReference type="InterPro" id="IPR043519">
    <property type="entry name" value="NT_sf"/>
</dbReference>
<dbReference type="AlphaFoldDB" id="A0A831EU53"/>
<dbReference type="Gene3D" id="1.20.120.330">
    <property type="entry name" value="Nucleotidyltransferases domain 2"/>
    <property type="match status" value="1"/>
</dbReference>
<reference evidence="1 2" key="1">
    <citation type="submission" date="2012-11" db="EMBL/GenBank/DDBJ databases">
        <authorList>
            <person name="Linke B."/>
        </authorList>
    </citation>
    <scope>NUCLEOTIDE SEQUENCE [LARGE SCALE GENOMIC DNA]</scope>
    <source>
        <strain evidence="2">CFBP 1232</strain>
    </source>
</reference>
<organism evidence="1 2">
    <name type="scientific">Erwinia amylovora NBRC 12687 = CFBP 1232</name>
    <dbReference type="NCBI Taxonomy" id="1219359"/>
    <lineage>
        <taxon>Bacteria</taxon>
        <taxon>Pseudomonadati</taxon>
        <taxon>Pseudomonadota</taxon>
        <taxon>Gammaproteobacteria</taxon>
        <taxon>Enterobacterales</taxon>
        <taxon>Erwiniaceae</taxon>
        <taxon>Erwinia</taxon>
    </lineage>
</organism>
<dbReference type="SUPFAM" id="SSF81301">
    <property type="entry name" value="Nucleotidyltransferase"/>
    <property type="match status" value="1"/>
</dbReference>
<evidence type="ECO:0000313" key="1">
    <source>
        <dbReference type="EMBL" id="CCO94585.1"/>
    </source>
</evidence>
<dbReference type="EC" id="2.7.7.-" evidence="1"/>
<proteinExistence type="predicted"/>
<sequence length="278" mass="31613">MTETELKRSHLLEKIHQWATITDNVRALVQTGSLVRADGLADEFSDIDIEIIAREPQLLAVTDGWIGAIGEIITVLHLEAEGDQQWPTRLVIFEGGIKVDFTLAGLARLAHMASENLLDPLYRRGYRVSLDKDSLAQRLPAPTLAFSTATLPGEASFCQRVEEFWFEAFHVPGYLARNELFLVKQRDWTMKELLLEMIEWHANAHSKGLADVWHSGKGIRLWAGEEIWQRLQTTFGHFDAEDARRAYDATTELYAQLAREVASTAGWNYPDRVEKLLR</sequence>
<evidence type="ECO:0000313" key="2">
    <source>
        <dbReference type="Proteomes" id="UP000013111"/>
    </source>
</evidence>
<keyword evidence="1" id="KW-0548">Nucleotidyltransferase</keyword>
<dbReference type="Pfam" id="PF04439">
    <property type="entry name" value="Adenyl_transf"/>
    <property type="match status" value="1"/>
</dbReference>
<dbReference type="RefSeq" id="WP_004159102.1">
    <property type="nucleotide sequence ID" value="NZ_BAYW01000012.1"/>
</dbReference>
<keyword evidence="1" id="KW-0808">Transferase</keyword>
<dbReference type="Proteomes" id="UP000013111">
    <property type="component" value="Unassembled WGS sequence"/>
</dbReference>
<comment type="caution">
    <text evidence="1">The sequence shown here is derived from an EMBL/GenBank/DDBJ whole genome shotgun (WGS) entry which is preliminary data.</text>
</comment>
<gene>
    <name evidence="1" type="ORF">BN437_2675</name>
</gene>
<dbReference type="GeneID" id="97606764"/>
<name>A0A831EU53_ERWAM</name>
<protein>
    <submittedName>
        <fullName evidence="1">Aminoglycoside 6-adenylyltransferase</fullName>
        <ecNumber evidence="1">2.7.7.-</ecNumber>
    </submittedName>
</protein>
<reference evidence="1 2" key="2">
    <citation type="submission" date="2013-04" db="EMBL/GenBank/DDBJ databases">
        <title>Comparative genomics of 12 strains of Erwinia amylovora identifies a pan-genome with a large conserved core and provides insights into host specificity.</title>
        <authorList>
            <person name="Mann R.A."/>
            <person name="Smits T.H.M."/>
            <person name="Buehlmann A."/>
            <person name="Blom J."/>
            <person name="Goesmann A."/>
            <person name="Frey J.E."/>
            <person name="Plummer K.M."/>
            <person name="Beer S.V."/>
            <person name="Luck J."/>
            <person name="Duffy B."/>
            <person name="Rodoni B."/>
        </authorList>
    </citation>
    <scope>NUCLEOTIDE SEQUENCE [LARGE SCALE GENOMIC DNA]</scope>
    <source>
        <strain evidence="2">CFBP 1232</strain>
    </source>
</reference>
<dbReference type="Gene3D" id="3.30.460.10">
    <property type="entry name" value="Beta Polymerase, domain 2"/>
    <property type="match status" value="1"/>
</dbReference>
<dbReference type="InterPro" id="IPR007530">
    <property type="entry name" value="Aminoglycoside_adenylylTfrase"/>
</dbReference>
<dbReference type="GO" id="GO:0016779">
    <property type="term" value="F:nucleotidyltransferase activity"/>
    <property type="evidence" value="ECO:0007669"/>
    <property type="project" value="UniProtKB-KW"/>
</dbReference>
<dbReference type="SUPFAM" id="SSF81631">
    <property type="entry name" value="PAP/OAS1 substrate-binding domain"/>
    <property type="match status" value="1"/>
</dbReference>
<accession>A0A831EU53</accession>